<feature type="region of interest" description="Disordered" evidence="1">
    <location>
        <begin position="50"/>
        <end position="75"/>
    </location>
</feature>
<evidence type="ECO:0000313" key="3">
    <source>
        <dbReference type="Proteomes" id="UP001295463"/>
    </source>
</evidence>
<evidence type="ECO:0000313" key="2">
    <source>
        <dbReference type="EMBL" id="CAH2031348.1"/>
    </source>
</evidence>
<name>A0ABN8HEP5_9BACT</name>
<proteinExistence type="predicted"/>
<evidence type="ECO:0000256" key="1">
    <source>
        <dbReference type="SAM" id="MobiDB-lite"/>
    </source>
</evidence>
<gene>
    <name evidence="2" type="ORF">GEAMG1_1518</name>
</gene>
<dbReference type="InterPro" id="IPR054686">
    <property type="entry name" value="GSU3473-like"/>
</dbReference>
<dbReference type="NCBIfam" id="NF045719">
    <property type="entry name" value="GSU3473_fam"/>
    <property type="match status" value="1"/>
</dbReference>
<keyword evidence="3" id="KW-1185">Reference proteome</keyword>
<reference evidence="2 3" key="1">
    <citation type="submission" date="2022-03" db="EMBL/GenBank/DDBJ databases">
        <authorList>
            <person name="Koch H."/>
        </authorList>
    </citation>
    <scope>NUCLEOTIDE SEQUENCE [LARGE SCALE GENOMIC DNA]</scope>
    <source>
        <strain evidence="2 3">G1</strain>
    </source>
</reference>
<sequence>MLIRVRYTDNRYDMVRPEVLDRLLERGAVAEFKRRDGWVSGSAAAVRGTAGVPYAGPERRGASPAGDRPSDGRSR</sequence>
<dbReference type="Proteomes" id="UP001295463">
    <property type="component" value="Chromosome"/>
</dbReference>
<dbReference type="RefSeq" id="WP_305732177.1">
    <property type="nucleotide sequence ID" value="NZ_OW150024.1"/>
</dbReference>
<protein>
    <submittedName>
        <fullName evidence="2">Uncharacterized protein</fullName>
    </submittedName>
</protein>
<organism evidence="2 3">
    <name type="scientific">Trichlorobacter ammonificans</name>
    <dbReference type="NCBI Taxonomy" id="2916410"/>
    <lineage>
        <taxon>Bacteria</taxon>
        <taxon>Pseudomonadati</taxon>
        <taxon>Thermodesulfobacteriota</taxon>
        <taxon>Desulfuromonadia</taxon>
        <taxon>Geobacterales</taxon>
        <taxon>Geobacteraceae</taxon>
        <taxon>Trichlorobacter</taxon>
    </lineage>
</organism>
<dbReference type="EMBL" id="OW150024">
    <property type="protein sequence ID" value="CAH2031348.1"/>
    <property type="molecule type" value="Genomic_DNA"/>
</dbReference>
<accession>A0ABN8HEP5</accession>